<dbReference type="GO" id="GO:0005739">
    <property type="term" value="C:mitochondrion"/>
    <property type="evidence" value="ECO:0007669"/>
    <property type="project" value="TreeGrafter"/>
</dbReference>
<protein>
    <submittedName>
        <fullName evidence="2">Uncharacterized protein</fullName>
    </submittedName>
</protein>
<feature type="region of interest" description="Disordered" evidence="1">
    <location>
        <begin position="219"/>
        <end position="239"/>
    </location>
</feature>
<accession>A0A199UQJ7</accession>
<dbReference type="Proteomes" id="UP000092600">
    <property type="component" value="Unassembled WGS sequence"/>
</dbReference>
<dbReference type="PANTHER" id="PTHR31296:SF1">
    <property type="entry name" value="MITOCHONDRIAL PROTEIN C2ORF69"/>
    <property type="match status" value="1"/>
</dbReference>
<evidence type="ECO:0000313" key="2">
    <source>
        <dbReference type="EMBL" id="OAY67068.1"/>
    </source>
</evidence>
<evidence type="ECO:0000256" key="1">
    <source>
        <dbReference type="SAM" id="MobiDB-lite"/>
    </source>
</evidence>
<evidence type="ECO:0000313" key="3">
    <source>
        <dbReference type="Proteomes" id="UP000092600"/>
    </source>
</evidence>
<dbReference type="InterPro" id="IPR018881">
    <property type="entry name" value="C2orf69_mit"/>
</dbReference>
<reference evidence="2 3" key="1">
    <citation type="journal article" date="2016" name="DNA Res.">
        <title>The draft genome of MD-2 pineapple using hybrid error correction of long reads.</title>
        <authorList>
            <person name="Redwan R.M."/>
            <person name="Saidin A."/>
            <person name="Kumar S.V."/>
        </authorList>
    </citation>
    <scope>NUCLEOTIDE SEQUENCE [LARGE SCALE GENOMIC DNA]</scope>
    <source>
        <strain evidence="3">cv. MD2</strain>
        <tissue evidence="2">Leaf</tissue>
    </source>
</reference>
<organism evidence="2 3">
    <name type="scientific">Ananas comosus</name>
    <name type="common">Pineapple</name>
    <name type="synonym">Ananas ananas</name>
    <dbReference type="NCBI Taxonomy" id="4615"/>
    <lineage>
        <taxon>Eukaryota</taxon>
        <taxon>Viridiplantae</taxon>
        <taxon>Streptophyta</taxon>
        <taxon>Embryophyta</taxon>
        <taxon>Tracheophyta</taxon>
        <taxon>Spermatophyta</taxon>
        <taxon>Magnoliopsida</taxon>
        <taxon>Liliopsida</taxon>
        <taxon>Poales</taxon>
        <taxon>Bromeliaceae</taxon>
        <taxon>Bromelioideae</taxon>
        <taxon>Ananas</taxon>
    </lineage>
</organism>
<dbReference type="PANTHER" id="PTHR31296">
    <property type="entry name" value="UPF0565 PROTEIN C2ORF69"/>
    <property type="match status" value="1"/>
</dbReference>
<sequence>MDRWIGLLNVSLTGGGGGGGGGCGGGGPLFRVAASLLLSPSSKTLAVQIPSPPSPPSPPLKTLIKFPNPSPPPPWDQVPSVNAILFNGDRVEGTGDPVIEKLSDPRNVAEILVSKLGGAANAWVVDASTFAGSFAVYKELVPTVNSRGDPRRYRPNRLPASSSIVSILTKCVDQIQSMVSGERIPSPQLQTTSPRTIILGFSKGGVVVNQLLTELPFAASESPRSSNNSASSSTPRETKYHIVPATKERLLFSIAEFHYVDVGLNCAGAYLTDRVVIKKIADHLLLRNASIRFGLHGTPRQWCDDYRPWIRKEKDTLKQLLEDEARRCGGKLQVLERVYLSNKPPSLQMHFEIIELMDIS</sequence>
<dbReference type="PROSITE" id="PS51257">
    <property type="entry name" value="PROKAR_LIPOPROTEIN"/>
    <property type="match status" value="1"/>
</dbReference>
<dbReference type="EMBL" id="LSRQ01005754">
    <property type="protein sequence ID" value="OAY67068.1"/>
    <property type="molecule type" value="Genomic_DNA"/>
</dbReference>
<feature type="compositionally biased region" description="Low complexity" evidence="1">
    <location>
        <begin position="219"/>
        <end position="235"/>
    </location>
</feature>
<dbReference type="AlphaFoldDB" id="A0A199UQJ7"/>
<name>A0A199UQJ7_ANACO</name>
<dbReference type="Pfam" id="PF10561">
    <property type="entry name" value="C2orf69"/>
    <property type="match status" value="1"/>
</dbReference>
<proteinExistence type="predicted"/>
<comment type="caution">
    <text evidence="2">The sequence shown here is derived from an EMBL/GenBank/DDBJ whole genome shotgun (WGS) entry which is preliminary data.</text>
</comment>
<gene>
    <name evidence="2" type="ORF">ACMD2_11959</name>
</gene>